<dbReference type="SUPFAM" id="SSF54637">
    <property type="entry name" value="Thioesterase/thiol ester dehydrase-isomerase"/>
    <property type="match status" value="1"/>
</dbReference>
<comment type="caution">
    <text evidence="2">The sequence shown here is derived from an EMBL/GenBank/DDBJ whole genome shotgun (WGS) entry which is preliminary data.</text>
</comment>
<dbReference type="Gene3D" id="3.10.129.10">
    <property type="entry name" value="Hotdog Thioesterase"/>
    <property type="match status" value="1"/>
</dbReference>
<sequence length="128" mass="13885">MSDGLPPYAQLLQLRTELGADGQTLFIMPFHDDVIGRPGYLHGGAIAGLLEFAAYGELSRALEGRSLRPKPISVTVDYLVGGKERDTFAGATIERLGARIANVEAFAWQKDRRTPIASARINFLLAAD</sequence>
<dbReference type="Pfam" id="PF13622">
    <property type="entry name" value="4HBT_3"/>
    <property type="match status" value="1"/>
</dbReference>
<organism evidence="2 3">
    <name type="scientific">Sphingomonas humi</name>
    <dbReference type="NCBI Taxonomy" id="335630"/>
    <lineage>
        <taxon>Bacteria</taxon>
        <taxon>Pseudomonadati</taxon>
        <taxon>Pseudomonadota</taxon>
        <taxon>Alphaproteobacteria</taxon>
        <taxon>Sphingomonadales</taxon>
        <taxon>Sphingomonadaceae</taxon>
        <taxon>Sphingomonas</taxon>
    </lineage>
</organism>
<name>A0ABP7RE25_9SPHN</name>
<gene>
    <name evidence="2" type="ORF">GCM10022211_01060</name>
</gene>
<evidence type="ECO:0000313" key="2">
    <source>
        <dbReference type="EMBL" id="GAA3996117.1"/>
    </source>
</evidence>
<dbReference type="RefSeq" id="WP_344708206.1">
    <property type="nucleotide sequence ID" value="NZ_BAAAZD010000001.1"/>
</dbReference>
<accession>A0ABP7RE25</accession>
<proteinExistence type="predicted"/>
<dbReference type="EMBL" id="BAAAZD010000001">
    <property type="protein sequence ID" value="GAA3996117.1"/>
    <property type="molecule type" value="Genomic_DNA"/>
</dbReference>
<feature type="domain" description="Acyl-CoA thioesterase-like N-terminal HotDog" evidence="1">
    <location>
        <begin position="40"/>
        <end position="123"/>
    </location>
</feature>
<evidence type="ECO:0000313" key="3">
    <source>
        <dbReference type="Proteomes" id="UP001501310"/>
    </source>
</evidence>
<reference evidence="3" key="1">
    <citation type="journal article" date="2019" name="Int. J. Syst. Evol. Microbiol.">
        <title>The Global Catalogue of Microorganisms (GCM) 10K type strain sequencing project: providing services to taxonomists for standard genome sequencing and annotation.</title>
        <authorList>
            <consortium name="The Broad Institute Genomics Platform"/>
            <consortium name="The Broad Institute Genome Sequencing Center for Infectious Disease"/>
            <person name="Wu L."/>
            <person name="Ma J."/>
        </authorList>
    </citation>
    <scope>NUCLEOTIDE SEQUENCE [LARGE SCALE GENOMIC DNA]</scope>
    <source>
        <strain evidence="3">JCM 16603</strain>
    </source>
</reference>
<evidence type="ECO:0000259" key="1">
    <source>
        <dbReference type="Pfam" id="PF13622"/>
    </source>
</evidence>
<dbReference type="Proteomes" id="UP001501310">
    <property type="component" value="Unassembled WGS sequence"/>
</dbReference>
<dbReference type="InterPro" id="IPR029069">
    <property type="entry name" value="HotDog_dom_sf"/>
</dbReference>
<protein>
    <recommendedName>
        <fullName evidence="1">Acyl-CoA thioesterase-like N-terminal HotDog domain-containing protein</fullName>
    </recommendedName>
</protein>
<dbReference type="InterPro" id="IPR049449">
    <property type="entry name" value="TesB_ACOT8-like_N"/>
</dbReference>
<dbReference type="CDD" id="cd03443">
    <property type="entry name" value="PaaI_thioesterase"/>
    <property type="match status" value="1"/>
</dbReference>
<keyword evidence="3" id="KW-1185">Reference proteome</keyword>